<protein>
    <submittedName>
        <fullName evidence="1">Uncharacterized protein</fullName>
    </submittedName>
</protein>
<accession>A0A523UYX7</accession>
<evidence type="ECO:0000313" key="1">
    <source>
        <dbReference type="EMBL" id="TET47736.1"/>
    </source>
</evidence>
<dbReference type="EMBL" id="SOJN01000010">
    <property type="protein sequence ID" value="TET47736.1"/>
    <property type="molecule type" value="Genomic_DNA"/>
</dbReference>
<comment type="caution">
    <text evidence="1">The sequence shown here is derived from an EMBL/GenBank/DDBJ whole genome shotgun (WGS) entry which is preliminary data.</text>
</comment>
<sequence>MRKIHIWAIVFCLFTFRLANAGRLPEAWDHLPALGEIRFSEKAVGFLTVVPPVAPQRFFVLEREKGLFHEVDSASFSSEFPEQEDTCEPPKRSTAWLCTDRNIYFAEPAYCSEGGNRHHILWKMALDRGVPLKVQDHVDRCLSISGIRIISGNLWLGTRYSGEYGYYPGEGIIVQSLDTGELVCRIDAEHGGLTGGLVWAIALDPKTSNARVTTEWGINEIQPTGRIVGSLFLYEDFNGETGAPEIRVSPTETKGNPFATLVRTIGIDDTEAFYKTLSKIPKEMMGEVTQLSPLIIGSQTHPFETPVDRRWNALVPFILKATQNKDRVKKWYADRVLAMFDDMEARKYFVQMLNSATRPYEVGFALRYLRSRVSGENETRAQEMQILRRRIEQAISDLETMNMRSTRSKEIARTLVALAPDLQSLGSPDGYKAIEDYFQKADFDCQRDAVLLKTIAGQIYRREELVPAFLIALRRISAERAEVLASVCSVFDMTRTEDYRGAVLYSTDYVLALLSAFVRANAVEGVDLSTLSGCEQAILSQLRNPEVRSEFVSRIRPGLKGDEAKFADILLGKSQSN</sequence>
<reference evidence="1 2" key="1">
    <citation type="submission" date="2019-03" db="EMBL/GenBank/DDBJ databases">
        <title>Metabolic potential of uncultured bacteria and archaea associated with petroleum seepage in deep-sea sediments.</title>
        <authorList>
            <person name="Dong X."/>
            <person name="Hubert C."/>
        </authorList>
    </citation>
    <scope>NUCLEOTIDE SEQUENCE [LARGE SCALE GENOMIC DNA]</scope>
    <source>
        <strain evidence="1">E44_bin18</strain>
    </source>
</reference>
<proteinExistence type="predicted"/>
<gene>
    <name evidence="1" type="ORF">E3J62_00635</name>
</gene>
<name>A0A523UYX7_UNCT6</name>
<dbReference type="Proteomes" id="UP000315525">
    <property type="component" value="Unassembled WGS sequence"/>
</dbReference>
<evidence type="ECO:0000313" key="2">
    <source>
        <dbReference type="Proteomes" id="UP000315525"/>
    </source>
</evidence>
<dbReference type="AlphaFoldDB" id="A0A523UYX7"/>
<organism evidence="1 2">
    <name type="scientific">candidate division TA06 bacterium</name>
    <dbReference type="NCBI Taxonomy" id="2250710"/>
    <lineage>
        <taxon>Bacteria</taxon>
        <taxon>Bacteria division TA06</taxon>
    </lineage>
</organism>